<sequence>MKFLRILILAFISINDLYAQGTERFELYFSTYNHVEGIDSYKITNEEIVVSVKGLVDEKDNVVYISKMRQDIFEKTKSIKFQSLEDSYFNNCIMATSGSEYFIGFRYGAISKQISLHHYYQKNIANLVELINLSVPEEYHIDYVGEDTQQYCP</sequence>
<gene>
    <name evidence="1" type="ORF">HYN59_03250</name>
</gene>
<dbReference type="RefSeq" id="WP_108776898.1">
    <property type="nucleotide sequence ID" value="NZ_CP029186.1"/>
</dbReference>
<dbReference type="OrthoDB" id="1436515at2"/>
<evidence type="ECO:0000313" key="2">
    <source>
        <dbReference type="Proteomes" id="UP000244929"/>
    </source>
</evidence>
<name>A0A2S1QUU2_9FLAO</name>
<organism evidence="1 2">
    <name type="scientific">Flavobacterium album</name>
    <dbReference type="NCBI Taxonomy" id="2175091"/>
    <lineage>
        <taxon>Bacteria</taxon>
        <taxon>Pseudomonadati</taxon>
        <taxon>Bacteroidota</taxon>
        <taxon>Flavobacteriia</taxon>
        <taxon>Flavobacteriales</taxon>
        <taxon>Flavobacteriaceae</taxon>
        <taxon>Flavobacterium</taxon>
    </lineage>
</organism>
<accession>A0A2S1QUU2</accession>
<reference evidence="1 2" key="1">
    <citation type="submission" date="2018-04" db="EMBL/GenBank/DDBJ databases">
        <title>Genome sequencing of Flavobacterium sp. HYN0059.</title>
        <authorList>
            <person name="Yi H."/>
            <person name="Baek C."/>
        </authorList>
    </citation>
    <scope>NUCLEOTIDE SEQUENCE [LARGE SCALE GENOMIC DNA]</scope>
    <source>
        <strain evidence="1 2">HYN0059</strain>
    </source>
</reference>
<dbReference type="KEGG" id="falb:HYN59_03250"/>
<dbReference type="Proteomes" id="UP000244929">
    <property type="component" value="Chromosome"/>
</dbReference>
<evidence type="ECO:0000313" key="1">
    <source>
        <dbReference type="EMBL" id="AWH84188.1"/>
    </source>
</evidence>
<dbReference type="EMBL" id="CP029186">
    <property type="protein sequence ID" value="AWH84188.1"/>
    <property type="molecule type" value="Genomic_DNA"/>
</dbReference>
<protein>
    <submittedName>
        <fullName evidence="1">Uncharacterized protein</fullName>
    </submittedName>
</protein>
<keyword evidence="2" id="KW-1185">Reference proteome</keyword>
<dbReference type="AlphaFoldDB" id="A0A2S1QUU2"/>
<proteinExistence type="predicted"/>